<feature type="region of interest" description="Disordered" evidence="2">
    <location>
        <begin position="242"/>
        <end position="269"/>
    </location>
</feature>
<keyword evidence="3" id="KW-0812">Transmembrane</keyword>
<dbReference type="GO" id="GO:0006629">
    <property type="term" value="P:lipid metabolic process"/>
    <property type="evidence" value="ECO:0007669"/>
    <property type="project" value="InterPro"/>
</dbReference>
<dbReference type="Proteomes" id="UP000027138">
    <property type="component" value="Unassembled WGS sequence"/>
</dbReference>
<feature type="region of interest" description="Disordered" evidence="2">
    <location>
        <begin position="89"/>
        <end position="108"/>
    </location>
</feature>
<dbReference type="AlphaFoldDB" id="A0A067JZQ1"/>
<keyword evidence="3" id="KW-1133">Transmembrane helix</keyword>
<accession>A0A067JZQ1</accession>
<feature type="region of interest" description="Disordered" evidence="2">
    <location>
        <begin position="125"/>
        <end position="145"/>
    </location>
</feature>
<protein>
    <recommendedName>
        <fullName evidence="4">Fungal lipase-type domain-containing protein</fullName>
    </recommendedName>
</protein>
<evidence type="ECO:0000256" key="3">
    <source>
        <dbReference type="SAM" id="Phobius"/>
    </source>
</evidence>
<dbReference type="Gene3D" id="3.40.50.1820">
    <property type="entry name" value="alpha/beta hydrolase"/>
    <property type="match status" value="1"/>
</dbReference>
<evidence type="ECO:0000259" key="4">
    <source>
        <dbReference type="Pfam" id="PF01764"/>
    </source>
</evidence>
<feature type="transmembrane region" description="Helical" evidence="3">
    <location>
        <begin position="708"/>
        <end position="729"/>
    </location>
</feature>
<keyword evidence="1" id="KW-0378">Hydrolase</keyword>
<feature type="compositionally biased region" description="Basic and acidic residues" evidence="2">
    <location>
        <begin position="250"/>
        <end position="266"/>
    </location>
</feature>
<dbReference type="SUPFAM" id="SSF53474">
    <property type="entry name" value="alpha/beta-Hydrolases"/>
    <property type="match status" value="1"/>
</dbReference>
<dbReference type="EMBL" id="KK914782">
    <property type="protein sequence ID" value="KDP28238.1"/>
    <property type="molecule type" value="Genomic_DNA"/>
</dbReference>
<dbReference type="STRING" id="180498.A0A067JZQ1"/>
<dbReference type="GO" id="GO:0008970">
    <property type="term" value="F:phospholipase A1 activity"/>
    <property type="evidence" value="ECO:0007669"/>
    <property type="project" value="InterPro"/>
</dbReference>
<proteinExistence type="predicted"/>
<keyword evidence="6" id="KW-1185">Reference proteome</keyword>
<evidence type="ECO:0000313" key="6">
    <source>
        <dbReference type="Proteomes" id="UP000027138"/>
    </source>
</evidence>
<dbReference type="PANTHER" id="PTHR46483:SF4">
    <property type="entry name" value="PHOSPHOLIPASE A1 PLIP2, CHLOROPLASTIC"/>
    <property type="match status" value="1"/>
</dbReference>
<feature type="domain" description="Fungal lipase-type" evidence="4">
    <location>
        <begin position="377"/>
        <end position="514"/>
    </location>
</feature>
<dbReference type="PANTHER" id="PTHR46483">
    <property type="entry name" value="PHOSPHOLIPASE A1 PLIP2, CHLOROPLASTIC"/>
    <property type="match status" value="1"/>
</dbReference>
<dbReference type="KEGG" id="jcu:105642604"/>
<evidence type="ECO:0000256" key="2">
    <source>
        <dbReference type="SAM" id="MobiDB-lite"/>
    </source>
</evidence>
<dbReference type="InterPro" id="IPR043367">
    <property type="entry name" value="PLIP1/2/3"/>
</dbReference>
<name>A0A067JZQ1_JATCU</name>
<evidence type="ECO:0000313" key="5">
    <source>
        <dbReference type="EMBL" id="KDP28238.1"/>
    </source>
</evidence>
<dbReference type="OrthoDB" id="438440at2759"/>
<gene>
    <name evidence="5" type="ORF">JCGZ_14009</name>
</gene>
<dbReference type="InterPro" id="IPR029058">
    <property type="entry name" value="AB_hydrolase_fold"/>
</dbReference>
<organism evidence="5 6">
    <name type="scientific">Jatropha curcas</name>
    <name type="common">Barbados nut</name>
    <dbReference type="NCBI Taxonomy" id="180498"/>
    <lineage>
        <taxon>Eukaryota</taxon>
        <taxon>Viridiplantae</taxon>
        <taxon>Streptophyta</taxon>
        <taxon>Embryophyta</taxon>
        <taxon>Tracheophyta</taxon>
        <taxon>Spermatophyta</taxon>
        <taxon>Magnoliopsida</taxon>
        <taxon>eudicotyledons</taxon>
        <taxon>Gunneridae</taxon>
        <taxon>Pentapetalae</taxon>
        <taxon>rosids</taxon>
        <taxon>fabids</taxon>
        <taxon>Malpighiales</taxon>
        <taxon>Euphorbiaceae</taxon>
        <taxon>Crotonoideae</taxon>
        <taxon>Jatropheae</taxon>
        <taxon>Jatropha</taxon>
    </lineage>
</organism>
<sequence>MDSIYLKTGIHGIAPSISVTGGLEARVNASQVSAVGREKSTVAAAPPQKAASRFSFRYPLQSLWPGGGQNKRYNGMAIDEAVLVDNGETISGTKEESESRTMGSSEGQNGNWVLKILHVNSLWKEEEEEGQRSSDGGESNKEGDVEMVNGTATNEEEQDEKCDVCRVKDDDEKEIEFDRDSFSRLLRKASLAEAKLYAQMSYLGNLAYCIPKMKAGNLLKYRGLQFVTSSIDKRELATKAEKIQASADDQEAKEGLSKEVEGMERKNNRHSISASTAYQIAASAASYLHSHTKSILPFKSSKVEADKDSAEGDHGGNQSVNVMNSEVASLMATTDSVTAVVAAKEEVKQAVADDLSSTRSSPCEWFICDDDQDTRFFVIQGSESLASWQANLLFEPVQFEGLDVLVHRGIYEAAKGIYEQMLPEVRAHLKSCGRRATFRFTGHSLGGSLSLLLNLMLLIRGEVPASSLLPVITFGAPSIMCGGDYLLRKLQLPRSHVQAITMHRDIVPRAFSCNYPNHVAELLKAVNGSFRNHPCLNNQKLLYAPMGELLILQPDEKFSPHHHLLPSGCGLYFLSCPLSDSNDSEKLLQAAQSVFLNSPHPLEILSDRSAYGSEGTIQRDHDMNSYLKSVRSVIRKELNQLRKARREHRRKFWWSLLAPHGINGVGILVERPLVSIKIGQNQFNFSAVLQTGRESLKRFSRLVASQHMHLLVVLLFPARFLLMGAYSVMNFR</sequence>
<dbReference type="InterPro" id="IPR002921">
    <property type="entry name" value="Fungal_lipase-type"/>
</dbReference>
<evidence type="ECO:0000256" key="1">
    <source>
        <dbReference type="ARBA" id="ARBA00022801"/>
    </source>
</evidence>
<reference evidence="5 6" key="1">
    <citation type="journal article" date="2014" name="PLoS ONE">
        <title>Global Analysis of Gene Expression Profiles in Physic Nut (Jatropha curcas L.) Seedlings Exposed to Salt Stress.</title>
        <authorList>
            <person name="Zhang L."/>
            <person name="Zhang C."/>
            <person name="Wu P."/>
            <person name="Chen Y."/>
            <person name="Li M."/>
            <person name="Jiang H."/>
            <person name="Wu G."/>
        </authorList>
    </citation>
    <scope>NUCLEOTIDE SEQUENCE [LARGE SCALE GENOMIC DNA]</scope>
    <source>
        <strain evidence="6">cv. GZQX0401</strain>
        <tissue evidence="5">Young leaves</tissue>
    </source>
</reference>
<keyword evidence="3" id="KW-0472">Membrane</keyword>
<dbReference type="Pfam" id="PF01764">
    <property type="entry name" value="Lipase_3"/>
    <property type="match status" value="1"/>
</dbReference>